<dbReference type="PANTHER" id="PTHR31001:SF81">
    <property type="entry name" value="ZN(II)2CYS6 TRANSCRIPTION FACTOR"/>
    <property type="match status" value="1"/>
</dbReference>
<accession>A0AAD2HDT6</accession>
<dbReference type="GO" id="GO:0005634">
    <property type="term" value="C:nucleus"/>
    <property type="evidence" value="ECO:0007669"/>
    <property type="project" value="UniProtKB-SubCell"/>
</dbReference>
<sequence length="143" mass="16316">MSMCRGINSALVIWWLQNRCLWIVEPLNDKEGSASCSLLHSWSYRRPLTLARYLDRSTSAGLFIVRASFSMPIRTWALFLSMPPSLPSSSSTPASDPVDVDHRKRRRNRTTHSCLNCHTTKRMCDRKRPCSRCTRLGLTGNCV</sequence>
<keyword evidence="7" id="KW-1185">Reference proteome</keyword>
<feature type="domain" description="Zn(2)-C6 fungal-type" evidence="5">
    <location>
        <begin position="113"/>
        <end position="143"/>
    </location>
</feature>
<dbReference type="GO" id="GO:0008270">
    <property type="term" value="F:zinc ion binding"/>
    <property type="evidence" value="ECO:0007669"/>
    <property type="project" value="InterPro"/>
</dbReference>
<dbReference type="InterPro" id="IPR050613">
    <property type="entry name" value="Sec_Metabolite_Reg"/>
</dbReference>
<dbReference type="InterPro" id="IPR036864">
    <property type="entry name" value="Zn2-C6_fun-type_DNA-bd_sf"/>
</dbReference>
<proteinExistence type="predicted"/>
<dbReference type="AlphaFoldDB" id="A0AAD2HDT6"/>
<reference evidence="6" key="1">
    <citation type="submission" date="2023-11" db="EMBL/GenBank/DDBJ databases">
        <authorList>
            <person name="De Vega J J."/>
            <person name="De Vega J J."/>
        </authorList>
    </citation>
    <scope>NUCLEOTIDE SEQUENCE</scope>
</reference>
<dbReference type="EMBL" id="CAVNYO010000401">
    <property type="protein sequence ID" value="CAK5274288.1"/>
    <property type="molecule type" value="Genomic_DNA"/>
</dbReference>
<evidence type="ECO:0000256" key="3">
    <source>
        <dbReference type="SAM" id="MobiDB-lite"/>
    </source>
</evidence>
<keyword evidence="2" id="KW-0539">Nucleus</keyword>
<dbReference type="Proteomes" id="UP001295794">
    <property type="component" value="Unassembled WGS sequence"/>
</dbReference>
<dbReference type="Gene3D" id="4.10.240.10">
    <property type="entry name" value="Zn(2)-C6 fungal-type DNA-binding domain"/>
    <property type="match status" value="1"/>
</dbReference>
<dbReference type="GO" id="GO:0000981">
    <property type="term" value="F:DNA-binding transcription factor activity, RNA polymerase II-specific"/>
    <property type="evidence" value="ECO:0007669"/>
    <property type="project" value="InterPro"/>
</dbReference>
<dbReference type="SUPFAM" id="SSF57701">
    <property type="entry name" value="Zn2/Cys6 DNA-binding domain"/>
    <property type="match status" value="1"/>
</dbReference>
<evidence type="ECO:0000256" key="2">
    <source>
        <dbReference type="ARBA" id="ARBA00023242"/>
    </source>
</evidence>
<name>A0AAD2HDT6_9AGAR</name>
<dbReference type="CDD" id="cd00067">
    <property type="entry name" value="GAL4"/>
    <property type="match status" value="1"/>
</dbReference>
<feature type="region of interest" description="Disordered" evidence="3">
    <location>
        <begin position="86"/>
        <end position="105"/>
    </location>
</feature>
<evidence type="ECO:0000313" key="7">
    <source>
        <dbReference type="Proteomes" id="UP001295794"/>
    </source>
</evidence>
<dbReference type="PROSITE" id="PS50048">
    <property type="entry name" value="ZN2_CY6_FUNGAL_2"/>
    <property type="match status" value="1"/>
</dbReference>
<dbReference type="InterPro" id="IPR001138">
    <property type="entry name" value="Zn2Cys6_DnaBD"/>
</dbReference>
<feature type="chain" id="PRO_5042085079" description="Zn(2)-C6 fungal-type domain-containing protein" evidence="4">
    <location>
        <begin position="27"/>
        <end position="143"/>
    </location>
</feature>
<dbReference type="PANTHER" id="PTHR31001">
    <property type="entry name" value="UNCHARACTERIZED TRANSCRIPTIONAL REGULATORY PROTEIN"/>
    <property type="match status" value="1"/>
</dbReference>
<gene>
    <name evidence="6" type="ORF">MYCIT1_LOCUS21384</name>
</gene>
<evidence type="ECO:0000259" key="5">
    <source>
        <dbReference type="PROSITE" id="PS50048"/>
    </source>
</evidence>
<feature type="non-terminal residue" evidence="6">
    <location>
        <position position="143"/>
    </location>
</feature>
<evidence type="ECO:0000256" key="4">
    <source>
        <dbReference type="SAM" id="SignalP"/>
    </source>
</evidence>
<comment type="subcellular location">
    <subcellularLocation>
        <location evidence="1">Nucleus</location>
    </subcellularLocation>
</comment>
<evidence type="ECO:0000313" key="6">
    <source>
        <dbReference type="EMBL" id="CAK5274288.1"/>
    </source>
</evidence>
<organism evidence="6 7">
    <name type="scientific">Mycena citricolor</name>
    <dbReference type="NCBI Taxonomy" id="2018698"/>
    <lineage>
        <taxon>Eukaryota</taxon>
        <taxon>Fungi</taxon>
        <taxon>Dikarya</taxon>
        <taxon>Basidiomycota</taxon>
        <taxon>Agaricomycotina</taxon>
        <taxon>Agaricomycetes</taxon>
        <taxon>Agaricomycetidae</taxon>
        <taxon>Agaricales</taxon>
        <taxon>Marasmiineae</taxon>
        <taxon>Mycenaceae</taxon>
        <taxon>Mycena</taxon>
    </lineage>
</organism>
<comment type="caution">
    <text evidence="6">The sequence shown here is derived from an EMBL/GenBank/DDBJ whole genome shotgun (WGS) entry which is preliminary data.</text>
</comment>
<feature type="signal peptide" evidence="4">
    <location>
        <begin position="1"/>
        <end position="26"/>
    </location>
</feature>
<protein>
    <recommendedName>
        <fullName evidence="5">Zn(2)-C6 fungal-type domain-containing protein</fullName>
    </recommendedName>
</protein>
<evidence type="ECO:0000256" key="1">
    <source>
        <dbReference type="ARBA" id="ARBA00004123"/>
    </source>
</evidence>
<dbReference type="PROSITE" id="PS00463">
    <property type="entry name" value="ZN2_CY6_FUNGAL_1"/>
    <property type="match status" value="1"/>
</dbReference>
<keyword evidence="4" id="KW-0732">Signal</keyword>
<feature type="compositionally biased region" description="Low complexity" evidence="3">
    <location>
        <begin position="86"/>
        <end position="97"/>
    </location>
</feature>
<dbReference type="Pfam" id="PF00172">
    <property type="entry name" value="Zn_clus"/>
    <property type="match status" value="1"/>
</dbReference>